<feature type="compositionally biased region" description="Low complexity" evidence="1">
    <location>
        <begin position="144"/>
        <end position="156"/>
    </location>
</feature>
<accession>A0A197KD48</accession>
<proteinExistence type="predicted"/>
<dbReference type="AlphaFoldDB" id="A0A197KD48"/>
<evidence type="ECO:0000256" key="1">
    <source>
        <dbReference type="SAM" id="MobiDB-lite"/>
    </source>
</evidence>
<feature type="chain" id="PRO_5008276792" description="Chitin-binding type-2 domain-containing protein" evidence="2">
    <location>
        <begin position="19"/>
        <end position="192"/>
    </location>
</feature>
<feature type="compositionally biased region" description="Low complexity" evidence="1">
    <location>
        <begin position="168"/>
        <end position="186"/>
    </location>
</feature>
<protein>
    <recommendedName>
        <fullName evidence="5">Chitin-binding type-2 domain-containing protein</fullName>
    </recommendedName>
</protein>
<dbReference type="EMBL" id="KV442014">
    <property type="protein sequence ID" value="OAQ35435.1"/>
    <property type="molecule type" value="Genomic_DNA"/>
</dbReference>
<keyword evidence="4" id="KW-1185">Reference proteome</keyword>
<name>A0A197KD48_9FUNG</name>
<evidence type="ECO:0000313" key="4">
    <source>
        <dbReference type="Proteomes" id="UP000078512"/>
    </source>
</evidence>
<sequence>MNIKHALLFIASFGLAQAAHFQGYKSTGYGDINCDLSTDYSFCNTDGINSFHFYSDWGSWCMYLMNCADGSTFKTCSDRSISTQRPTCGTACIEKKAPFLSYADIKMTASSTRLSTSMMYLIKLTIFATLFLAIANATCTVSITPSSTPPSSATTPHLTRSPIPPPSTTHALEETLPTTTAALENTNRSYDT</sequence>
<evidence type="ECO:0008006" key="5">
    <source>
        <dbReference type="Google" id="ProtNLM"/>
    </source>
</evidence>
<dbReference type="OrthoDB" id="10396342at2759"/>
<feature type="region of interest" description="Disordered" evidence="1">
    <location>
        <begin position="144"/>
        <end position="192"/>
    </location>
</feature>
<evidence type="ECO:0000256" key="2">
    <source>
        <dbReference type="SAM" id="SignalP"/>
    </source>
</evidence>
<evidence type="ECO:0000313" key="3">
    <source>
        <dbReference type="EMBL" id="OAQ35435.1"/>
    </source>
</evidence>
<feature type="signal peptide" evidence="2">
    <location>
        <begin position="1"/>
        <end position="18"/>
    </location>
</feature>
<organism evidence="3 4">
    <name type="scientific">Linnemannia elongata AG-77</name>
    <dbReference type="NCBI Taxonomy" id="1314771"/>
    <lineage>
        <taxon>Eukaryota</taxon>
        <taxon>Fungi</taxon>
        <taxon>Fungi incertae sedis</taxon>
        <taxon>Mucoromycota</taxon>
        <taxon>Mortierellomycotina</taxon>
        <taxon>Mortierellomycetes</taxon>
        <taxon>Mortierellales</taxon>
        <taxon>Mortierellaceae</taxon>
        <taxon>Linnemannia</taxon>
    </lineage>
</organism>
<reference evidence="3 4" key="1">
    <citation type="submission" date="2016-05" db="EMBL/GenBank/DDBJ databases">
        <title>Genome sequencing reveals origins of a unique bacterial endosymbiosis in the earliest lineages of terrestrial Fungi.</title>
        <authorList>
            <consortium name="DOE Joint Genome Institute"/>
            <person name="Uehling J."/>
            <person name="Gryganskyi A."/>
            <person name="Hameed K."/>
            <person name="Tschaplinski T."/>
            <person name="Misztal P."/>
            <person name="Wu S."/>
            <person name="Desiro A."/>
            <person name="Vande Pol N."/>
            <person name="Du Z.-Y."/>
            <person name="Zienkiewicz A."/>
            <person name="Zienkiewicz K."/>
            <person name="Morin E."/>
            <person name="Tisserant E."/>
            <person name="Splivallo R."/>
            <person name="Hainaut M."/>
            <person name="Henrissat B."/>
            <person name="Ohm R."/>
            <person name="Kuo A."/>
            <person name="Yan J."/>
            <person name="Lipzen A."/>
            <person name="Nolan M."/>
            <person name="Labutti K."/>
            <person name="Barry K."/>
            <person name="Goldstein A."/>
            <person name="Labbe J."/>
            <person name="Schadt C."/>
            <person name="Tuskan G."/>
            <person name="Grigoriev I."/>
            <person name="Martin F."/>
            <person name="Vilgalys R."/>
            <person name="Bonito G."/>
        </authorList>
    </citation>
    <scope>NUCLEOTIDE SEQUENCE [LARGE SCALE GENOMIC DNA]</scope>
    <source>
        <strain evidence="3 4">AG-77</strain>
    </source>
</reference>
<gene>
    <name evidence="3" type="ORF">K457DRAFT_27656</name>
</gene>
<dbReference type="Proteomes" id="UP000078512">
    <property type="component" value="Unassembled WGS sequence"/>
</dbReference>
<keyword evidence="2" id="KW-0732">Signal</keyword>